<dbReference type="EMBL" id="VKHP01000160">
    <property type="protein sequence ID" value="NEV00098.1"/>
    <property type="molecule type" value="Genomic_DNA"/>
</dbReference>
<evidence type="ECO:0000313" key="3">
    <source>
        <dbReference type="Proteomes" id="UP000468531"/>
    </source>
</evidence>
<accession>A0A6P1BNH3</accession>
<protein>
    <submittedName>
        <fullName evidence="2">Uncharacterized protein</fullName>
    </submittedName>
</protein>
<evidence type="ECO:0000256" key="1">
    <source>
        <dbReference type="SAM" id="MobiDB-lite"/>
    </source>
</evidence>
<keyword evidence="3" id="KW-1185">Reference proteome</keyword>
<reference evidence="2 3" key="1">
    <citation type="journal article" date="2020" name="Arch. Microbiol.">
        <title>Bradyrhizobium uaiense sp. nov., a new highly efficient cowpea symbiont.</title>
        <authorList>
            <person name="Cabral Michel D."/>
            <person name="Azarias Guimaraes A."/>
            <person name="Martins da Costa E."/>
            <person name="Soares de Carvalho T."/>
            <person name="Balsanelli E."/>
            <person name="Willems A."/>
            <person name="Maltempi de Souza E."/>
            <person name="de Souza Moreira F.M."/>
        </authorList>
    </citation>
    <scope>NUCLEOTIDE SEQUENCE [LARGE SCALE GENOMIC DNA]</scope>
    <source>
        <strain evidence="2 3">UFLA 03-164</strain>
    </source>
</reference>
<comment type="caution">
    <text evidence="2">The sequence shown here is derived from an EMBL/GenBank/DDBJ whole genome shotgun (WGS) entry which is preliminary data.</text>
</comment>
<dbReference type="RefSeq" id="WP_163159674.1">
    <property type="nucleotide sequence ID" value="NZ_VKHP01000160.1"/>
</dbReference>
<proteinExistence type="predicted"/>
<dbReference type="AlphaFoldDB" id="A0A6P1BNH3"/>
<evidence type="ECO:0000313" key="2">
    <source>
        <dbReference type="EMBL" id="NEV00098.1"/>
    </source>
</evidence>
<name>A0A6P1BNH3_9BRAD</name>
<organism evidence="2 3">
    <name type="scientific">Bradyrhizobium uaiense</name>
    <dbReference type="NCBI Taxonomy" id="2594946"/>
    <lineage>
        <taxon>Bacteria</taxon>
        <taxon>Pseudomonadati</taxon>
        <taxon>Pseudomonadota</taxon>
        <taxon>Alphaproteobacteria</taxon>
        <taxon>Hyphomicrobiales</taxon>
        <taxon>Nitrobacteraceae</taxon>
        <taxon>Bradyrhizobium</taxon>
    </lineage>
</organism>
<gene>
    <name evidence="2" type="ORF">FNJ47_30850</name>
</gene>
<feature type="region of interest" description="Disordered" evidence="1">
    <location>
        <begin position="1"/>
        <end position="23"/>
    </location>
</feature>
<dbReference type="Proteomes" id="UP000468531">
    <property type="component" value="Unassembled WGS sequence"/>
</dbReference>
<sequence>MSLPDDRNSLKLGPPGHPGQTGITPAMVESMRRRIKEAGGTLTVWAVLHEDAYETHSGDGFYLHVHGLALNGADAQKLADLAGGDSELVKWHVRSYRIGLENDLRVFTALWRPEEEFRMGDFVAILSEIPPGGTASKLLTGTGHRKDGPLLSLP</sequence>